<protein>
    <recommendedName>
        <fullName evidence="6">MmgE/PrpD family protein</fullName>
    </recommendedName>
</protein>
<dbReference type="eggNOG" id="COG2079">
    <property type="taxonomic scope" value="Bacteria"/>
</dbReference>
<evidence type="ECO:0000256" key="1">
    <source>
        <dbReference type="ARBA" id="ARBA00006174"/>
    </source>
</evidence>
<dbReference type="PANTHER" id="PTHR16943:SF8">
    <property type="entry name" value="2-METHYLCITRATE DEHYDRATASE"/>
    <property type="match status" value="1"/>
</dbReference>
<dbReference type="Gene3D" id="1.10.4100.10">
    <property type="entry name" value="2-methylcitrate dehydratase PrpD"/>
    <property type="match status" value="1"/>
</dbReference>
<dbReference type="Proteomes" id="UP000019150">
    <property type="component" value="Chromosome"/>
</dbReference>
<evidence type="ECO:0000259" key="2">
    <source>
        <dbReference type="Pfam" id="PF03972"/>
    </source>
</evidence>
<dbReference type="RefSeq" id="WP_025349010.1">
    <property type="nucleotide sequence ID" value="NZ_CP006850.1"/>
</dbReference>
<dbReference type="PANTHER" id="PTHR16943">
    <property type="entry name" value="2-METHYLCITRATE DEHYDRATASE-RELATED"/>
    <property type="match status" value="1"/>
</dbReference>
<sequence>MSPISPPGGLTDRLAAHIATVTEAQPTQHDTEIVRRLLLDNFIVSLWGMTRPAATEIADWTRRFAGSGTSAVLGREWTTDPSIAALVHGTAAHSFELDDTHNSTASHPGAVIIPVALAVAAEPGPPPTRDRFVAAIIAGYEAMALVGEAAGGMAAVHRGFHPTSLFGGFGGAVTALALRAARGDIALDADLVAKAWGLALSQPSGSMQFSVEPTGGEIKRVHAGLGAHNGIRAADFADLAAVTAPRQALEGTYGVAASFGAPPREVLDDARLRTRQIHALSLKPYACCRLFHSTIDALAIATDGFTAGTDELTDILVTGPTLIAEQHMTPAESSMTAQYSCPYVVGATLAYGPSGYDAYSEEHLDDPRIRTIAGRVRFEVDPELEKTYYPEHFATAVRLTYADGTVREAQVADSVGTAENPMTIESIRAKADGLARHGLDGVAQRLAAVIWSDAAGPAHFGDALHRESRTLTNSAARAD</sequence>
<dbReference type="InterPro" id="IPR036148">
    <property type="entry name" value="MmgE/PrpD_sf"/>
</dbReference>
<reference evidence="4 5" key="1">
    <citation type="journal article" date="2014" name="Appl. Environ. Microbiol.">
        <title>Insights into the Microbial Degradation of Rubber and Gutta-Percha by Analysis of the Complete Genome of Nocardia nova SH22a.</title>
        <authorList>
            <person name="Luo Q."/>
            <person name="Hiessl S."/>
            <person name="Poehlein A."/>
            <person name="Daniel R."/>
            <person name="Steinbuchel A."/>
        </authorList>
    </citation>
    <scope>NUCLEOTIDE SEQUENCE [LARGE SCALE GENOMIC DNA]</scope>
    <source>
        <strain evidence="4">SH22a</strain>
    </source>
</reference>
<organism evidence="4 5">
    <name type="scientific">Nocardia nova SH22a</name>
    <dbReference type="NCBI Taxonomy" id="1415166"/>
    <lineage>
        <taxon>Bacteria</taxon>
        <taxon>Bacillati</taxon>
        <taxon>Actinomycetota</taxon>
        <taxon>Actinomycetes</taxon>
        <taxon>Mycobacteriales</taxon>
        <taxon>Nocardiaceae</taxon>
        <taxon>Nocardia</taxon>
    </lineage>
</organism>
<dbReference type="HOGENOM" id="CLU_026574_1_1_11"/>
<dbReference type="OrthoDB" id="9797528at2"/>
<dbReference type="Pfam" id="PF19305">
    <property type="entry name" value="MmgE_PrpD_C"/>
    <property type="match status" value="1"/>
</dbReference>
<dbReference type="InterPro" id="IPR005656">
    <property type="entry name" value="MmgE_PrpD"/>
</dbReference>
<feature type="domain" description="MmgE/PrpD C-terminal" evidence="3">
    <location>
        <begin position="285"/>
        <end position="445"/>
    </location>
</feature>
<evidence type="ECO:0000313" key="5">
    <source>
        <dbReference type="Proteomes" id="UP000019150"/>
    </source>
</evidence>
<dbReference type="InterPro" id="IPR042183">
    <property type="entry name" value="MmgE/PrpD_sf_1"/>
</dbReference>
<dbReference type="Gene3D" id="3.30.1330.120">
    <property type="entry name" value="2-methylcitrate dehydratase PrpD"/>
    <property type="match status" value="1"/>
</dbReference>
<accession>W5TJX2</accession>
<name>W5TJX2_9NOCA</name>
<dbReference type="STRING" id="1415166.NONO_c27490"/>
<keyword evidence="5" id="KW-1185">Reference proteome</keyword>
<dbReference type="InterPro" id="IPR042188">
    <property type="entry name" value="MmgE/PrpD_sf_2"/>
</dbReference>
<dbReference type="PATRIC" id="fig|1415166.3.peg.2818"/>
<dbReference type="KEGG" id="nno:NONO_c27490"/>
<dbReference type="GO" id="GO:0016829">
    <property type="term" value="F:lyase activity"/>
    <property type="evidence" value="ECO:0007669"/>
    <property type="project" value="InterPro"/>
</dbReference>
<comment type="similarity">
    <text evidence="1">Belongs to the PrpD family.</text>
</comment>
<dbReference type="Pfam" id="PF03972">
    <property type="entry name" value="MmgE_PrpD_N"/>
    <property type="match status" value="1"/>
</dbReference>
<feature type="domain" description="MmgE/PrpD N-terminal" evidence="2">
    <location>
        <begin position="13"/>
        <end position="260"/>
    </location>
</feature>
<evidence type="ECO:0000313" key="4">
    <source>
        <dbReference type="EMBL" id="AHH17541.1"/>
    </source>
</evidence>
<dbReference type="EMBL" id="CP006850">
    <property type="protein sequence ID" value="AHH17541.1"/>
    <property type="molecule type" value="Genomic_DNA"/>
</dbReference>
<dbReference type="SUPFAM" id="SSF103378">
    <property type="entry name" value="2-methylcitrate dehydratase PrpD"/>
    <property type="match status" value="1"/>
</dbReference>
<proteinExistence type="inferred from homology"/>
<evidence type="ECO:0000259" key="3">
    <source>
        <dbReference type="Pfam" id="PF19305"/>
    </source>
</evidence>
<gene>
    <name evidence="4" type="ORF">NONO_c27490</name>
</gene>
<dbReference type="InterPro" id="IPR045337">
    <property type="entry name" value="MmgE_PrpD_C"/>
</dbReference>
<dbReference type="AlphaFoldDB" id="W5TJX2"/>
<dbReference type="InterPro" id="IPR045336">
    <property type="entry name" value="MmgE_PrpD_N"/>
</dbReference>
<evidence type="ECO:0008006" key="6">
    <source>
        <dbReference type="Google" id="ProtNLM"/>
    </source>
</evidence>